<evidence type="ECO:0000256" key="1">
    <source>
        <dbReference type="ARBA" id="ARBA00001946"/>
    </source>
</evidence>
<comment type="cofactor">
    <cofactor evidence="1">
        <name>Mg(2+)</name>
        <dbReference type="ChEBI" id="CHEBI:18420"/>
    </cofactor>
</comment>
<dbReference type="Pfam" id="PF00293">
    <property type="entry name" value="NUDIX"/>
    <property type="match status" value="1"/>
</dbReference>
<name>A0ABU1U3D0_9BACL</name>
<protein>
    <submittedName>
        <fullName evidence="4">8-oxo-dGTP pyrophosphatase MutT (NUDIX family)</fullName>
    </submittedName>
</protein>
<dbReference type="InterPro" id="IPR015797">
    <property type="entry name" value="NUDIX_hydrolase-like_dom_sf"/>
</dbReference>
<dbReference type="SUPFAM" id="SSF55811">
    <property type="entry name" value="Nudix"/>
    <property type="match status" value="1"/>
</dbReference>
<keyword evidence="5" id="KW-1185">Reference proteome</keyword>
<accession>A0ABU1U3D0</accession>
<dbReference type="PROSITE" id="PS51462">
    <property type="entry name" value="NUDIX"/>
    <property type="match status" value="1"/>
</dbReference>
<gene>
    <name evidence="4" type="ORF">J2X07_002978</name>
</gene>
<dbReference type="RefSeq" id="WP_310260201.1">
    <property type="nucleotide sequence ID" value="NZ_JAVDWA010000005.1"/>
</dbReference>
<evidence type="ECO:0000256" key="2">
    <source>
        <dbReference type="ARBA" id="ARBA00022801"/>
    </source>
</evidence>
<evidence type="ECO:0000313" key="5">
    <source>
        <dbReference type="Proteomes" id="UP001258181"/>
    </source>
</evidence>
<dbReference type="PANTHER" id="PTHR43046:SF14">
    <property type="entry name" value="MUTT_NUDIX FAMILY PROTEIN"/>
    <property type="match status" value="1"/>
</dbReference>
<dbReference type="Gene3D" id="3.90.79.10">
    <property type="entry name" value="Nucleoside Triphosphate Pyrophosphohydrolase"/>
    <property type="match status" value="1"/>
</dbReference>
<reference evidence="4 5" key="1">
    <citation type="submission" date="2023-07" db="EMBL/GenBank/DDBJ databases">
        <title>Sorghum-associated microbial communities from plants grown in Nebraska, USA.</title>
        <authorList>
            <person name="Schachtman D."/>
        </authorList>
    </citation>
    <scope>NUCLEOTIDE SEQUENCE [LARGE SCALE GENOMIC DNA]</scope>
    <source>
        <strain evidence="4 5">BE211</strain>
    </source>
</reference>
<evidence type="ECO:0000259" key="3">
    <source>
        <dbReference type="PROSITE" id="PS51462"/>
    </source>
</evidence>
<dbReference type="InterPro" id="IPR000086">
    <property type="entry name" value="NUDIX_hydrolase_dom"/>
</dbReference>
<keyword evidence="2" id="KW-0378">Hydrolase</keyword>
<proteinExistence type="predicted"/>
<comment type="caution">
    <text evidence="4">The sequence shown here is derived from an EMBL/GenBank/DDBJ whole genome shotgun (WGS) entry which is preliminary data.</text>
</comment>
<dbReference type="PANTHER" id="PTHR43046">
    <property type="entry name" value="GDP-MANNOSE MANNOSYL HYDROLASE"/>
    <property type="match status" value="1"/>
</dbReference>
<organism evidence="4 5">
    <name type="scientific">Fictibacillus barbaricus</name>
    <dbReference type="NCBI Taxonomy" id="182136"/>
    <lineage>
        <taxon>Bacteria</taxon>
        <taxon>Bacillati</taxon>
        <taxon>Bacillota</taxon>
        <taxon>Bacilli</taxon>
        <taxon>Bacillales</taxon>
        <taxon>Fictibacillaceae</taxon>
        <taxon>Fictibacillus</taxon>
    </lineage>
</organism>
<evidence type="ECO:0000313" key="4">
    <source>
        <dbReference type="EMBL" id="MDR7073988.1"/>
    </source>
</evidence>
<dbReference type="EMBL" id="JAVDWA010000005">
    <property type="protein sequence ID" value="MDR7073988.1"/>
    <property type="molecule type" value="Genomic_DNA"/>
</dbReference>
<feature type="domain" description="Nudix hydrolase" evidence="3">
    <location>
        <begin position="11"/>
        <end position="147"/>
    </location>
</feature>
<dbReference type="Proteomes" id="UP001258181">
    <property type="component" value="Unassembled WGS sequence"/>
</dbReference>
<sequence length="159" mass="18600">MDVVFHVEHEVFNYHAAGVLINNGYVLIHRSKRETHWSLPGGRVKLGEDAKSSLRREIMEELALEAEVKEHLWTVENFFTYNQKKIHEIGIYFKVDTHQLLPLHNGEEFTVEEAERLVFKWVPLEDLKDYELNPAVVKNKLMSGSLESDYFFVSDLQNV</sequence>
<dbReference type="CDD" id="cd04688">
    <property type="entry name" value="NUDIX_Hydrolase"/>
    <property type="match status" value="1"/>
</dbReference>